<evidence type="ECO:0000256" key="5">
    <source>
        <dbReference type="ARBA" id="ARBA00023136"/>
    </source>
</evidence>
<evidence type="ECO:0000256" key="4">
    <source>
        <dbReference type="ARBA" id="ARBA00022989"/>
    </source>
</evidence>
<dbReference type="InterPro" id="IPR052159">
    <property type="entry name" value="Competence_DNA_uptake"/>
</dbReference>
<feature type="transmembrane region" description="Helical" evidence="6">
    <location>
        <begin position="232"/>
        <end position="249"/>
    </location>
</feature>
<gene>
    <name evidence="8" type="ORF">UFOPK3914_00967</name>
</gene>
<dbReference type="Pfam" id="PF03772">
    <property type="entry name" value="Competence"/>
    <property type="match status" value="1"/>
</dbReference>
<feature type="transmembrane region" description="Helical" evidence="6">
    <location>
        <begin position="419"/>
        <end position="438"/>
    </location>
</feature>
<dbReference type="InterPro" id="IPR004477">
    <property type="entry name" value="ComEC_N"/>
</dbReference>
<comment type="subcellular location">
    <subcellularLocation>
        <location evidence="1">Cell membrane</location>
        <topology evidence="1">Multi-pass membrane protein</topology>
    </subcellularLocation>
</comment>
<reference evidence="8" key="1">
    <citation type="submission" date="2020-05" db="EMBL/GenBank/DDBJ databases">
        <authorList>
            <person name="Chiriac C."/>
            <person name="Salcher M."/>
            <person name="Ghai R."/>
            <person name="Kavagutti S V."/>
        </authorList>
    </citation>
    <scope>NUCLEOTIDE SEQUENCE</scope>
</reference>
<feature type="transmembrane region" description="Helical" evidence="6">
    <location>
        <begin position="256"/>
        <end position="276"/>
    </location>
</feature>
<feature type="transmembrane region" description="Helical" evidence="6">
    <location>
        <begin position="296"/>
        <end position="316"/>
    </location>
</feature>
<dbReference type="EMBL" id="CAFBOG010000076">
    <property type="protein sequence ID" value="CAB4979998.1"/>
    <property type="molecule type" value="Genomic_DNA"/>
</dbReference>
<protein>
    <submittedName>
        <fullName evidence="8">Unannotated protein</fullName>
    </submittedName>
</protein>
<dbReference type="NCBIfam" id="TIGR00360">
    <property type="entry name" value="ComEC_N-term"/>
    <property type="match status" value="1"/>
</dbReference>
<sequence length="603" mass="63297">MTLSAALICGAAFFSPRISLVLAAVVFLVGFMLRNPVLLSLGLILIVCARSNASLEALHAPLPPSVSGLGQLMADPEPQMFGTQLLLSVDGRRYLATVPLKDSAVVRPMMMGEHLQVSGRVSELHGAPAGWVQARHLAGRLQLNSVKAAGRTAPWYQLANAVHSRVSAGADSFPEEQRSLYLGLVLGDDRGQSEILKFRFQASGLSHLLAVSGQNVAFLLAVAAPMLRRMPLRLQVFFGVLLLALFAIVTRGEPSVLRAAVMAAIALSSVAAGRLASGLRVLSMTIIALVMTDPLLVHSIGFQLSIAATAGLLVMARPLADRLPGPAWFRLPLAVTLAAQVATAPVLVALAGGIPAVATPANLLAVPAAGLVMMLGVTVGLGAGLIRNPLAQLVQIPSELLVRWIGWVARLGSQSALPLLRPFQLLILGIAGLLLLLLSSHRFAELAIPARFKQSLRLFARCLALSLFLIAIRPTDLAAGERDLTAGATLWVGTCGGQVLAVGPSANAGDLLESLWSAGVRRLDIVVAEPGSAATRTAQVVAQQFQVRQLLSVGERSPPGMTPIGMTTWSAGGAQVVALRDPARKQRRLAKPRVLLSASACSF</sequence>
<keyword evidence="2" id="KW-1003">Cell membrane</keyword>
<feature type="transmembrane region" description="Helical" evidence="6">
    <location>
        <begin position="328"/>
        <end position="351"/>
    </location>
</feature>
<keyword evidence="3 6" id="KW-0812">Transmembrane</keyword>
<feature type="transmembrane region" description="Helical" evidence="6">
    <location>
        <begin position="205"/>
        <end position="226"/>
    </location>
</feature>
<feature type="transmembrane region" description="Helical" evidence="6">
    <location>
        <begin position="363"/>
        <end position="386"/>
    </location>
</feature>
<keyword evidence="4 6" id="KW-1133">Transmembrane helix</keyword>
<dbReference type="GO" id="GO:0005886">
    <property type="term" value="C:plasma membrane"/>
    <property type="evidence" value="ECO:0007669"/>
    <property type="project" value="UniProtKB-SubCell"/>
</dbReference>
<evidence type="ECO:0000256" key="3">
    <source>
        <dbReference type="ARBA" id="ARBA00022692"/>
    </source>
</evidence>
<dbReference type="AlphaFoldDB" id="A0A6J7MJ40"/>
<evidence type="ECO:0000313" key="8">
    <source>
        <dbReference type="EMBL" id="CAB4979998.1"/>
    </source>
</evidence>
<evidence type="ECO:0000256" key="1">
    <source>
        <dbReference type="ARBA" id="ARBA00004651"/>
    </source>
</evidence>
<dbReference type="PANTHER" id="PTHR30619">
    <property type="entry name" value="DNA INTERNALIZATION/COMPETENCE PROTEIN COMEC/REC2"/>
    <property type="match status" value="1"/>
</dbReference>
<name>A0A6J7MJ40_9ZZZZ</name>
<evidence type="ECO:0000256" key="2">
    <source>
        <dbReference type="ARBA" id="ARBA00022475"/>
    </source>
</evidence>
<organism evidence="8">
    <name type="scientific">freshwater metagenome</name>
    <dbReference type="NCBI Taxonomy" id="449393"/>
    <lineage>
        <taxon>unclassified sequences</taxon>
        <taxon>metagenomes</taxon>
        <taxon>ecological metagenomes</taxon>
    </lineage>
</organism>
<evidence type="ECO:0000256" key="6">
    <source>
        <dbReference type="SAM" id="Phobius"/>
    </source>
</evidence>
<evidence type="ECO:0000259" key="7">
    <source>
        <dbReference type="Pfam" id="PF03772"/>
    </source>
</evidence>
<accession>A0A6J7MJ40</accession>
<keyword evidence="5 6" id="KW-0472">Membrane</keyword>
<proteinExistence type="predicted"/>
<feature type="domain" description="ComEC/Rec2-related protein" evidence="7">
    <location>
        <begin position="184"/>
        <end position="438"/>
    </location>
</feature>
<dbReference type="PANTHER" id="PTHR30619:SF7">
    <property type="entry name" value="BETA-LACTAMASE DOMAIN PROTEIN"/>
    <property type="match status" value="1"/>
</dbReference>